<keyword evidence="1" id="KW-0812">Transmembrane</keyword>
<keyword evidence="1" id="KW-0472">Membrane</keyword>
<sequence>MEPLPSQPNGARIIAEQSYVQTSMQYFDRILVGFNARWRNWIIRGIFSLIMLVGFAKLVSMGPLVVSLVILLIQ</sequence>
<protein>
    <submittedName>
        <fullName evidence="2">Uncharacterized protein</fullName>
    </submittedName>
</protein>
<evidence type="ECO:0000313" key="3">
    <source>
        <dbReference type="EMBL" id="CAF5077197.1"/>
    </source>
</evidence>
<dbReference type="EMBL" id="CAJOBR010063305">
    <property type="protein sequence ID" value="CAF5077197.1"/>
    <property type="molecule type" value="Genomic_DNA"/>
</dbReference>
<feature type="transmembrane region" description="Helical" evidence="1">
    <location>
        <begin position="41"/>
        <end position="73"/>
    </location>
</feature>
<dbReference type="Proteomes" id="UP000663848">
    <property type="component" value="Unassembled WGS sequence"/>
</dbReference>
<dbReference type="AlphaFoldDB" id="A0A821UM00"/>
<accession>A0A821UM00</accession>
<name>A0A821UM00_9BILA</name>
<organism evidence="2 4">
    <name type="scientific">Rotaria socialis</name>
    <dbReference type="NCBI Taxonomy" id="392032"/>
    <lineage>
        <taxon>Eukaryota</taxon>
        <taxon>Metazoa</taxon>
        <taxon>Spiralia</taxon>
        <taxon>Gnathifera</taxon>
        <taxon>Rotifera</taxon>
        <taxon>Eurotatoria</taxon>
        <taxon>Bdelloidea</taxon>
        <taxon>Philodinida</taxon>
        <taxon>Philodinidae</taxon>
        <taxon>Rotaria</taxon>
    </lineage>
</organism>
<dbReference type="EMBL" id="CAJOBP010073643">
    <property type="protein sequence ID" value="CAF4891643.1"/>
    <property type="molecule type" value="Genomic_DNA"/>
</dbReference>
<evidence type="ECO:0000313" key="4">
    <source>
        <dbReference type="Proteomes" id="UP000663873"/>
    </source>
</evidence>
<comment type="caution">
    <text evidence="2">The sequence shown here is derived from an EMBL/GenBank/DDBJ whole genome shotgun (WGS) entry which is preliminary data.</text>
</comment>
<keyword evidence="1" id="KW-1133">Transmembrane helix</keyword>
<feature type="non-terminal residue" evidence="2">
    <location>
        <position position="74"/>
    </location>
</feature>
<evidence type="ECO:0000256" key="1">
    <source>
        <dbReference type="SAM" id="Phobius"/>
    </source>
</evidence>
<gene>
    <name evidence="3" type="ORF">QYT958_LOCUS43672</name>
    <name evidence="2" type="ORF">UJA718_LOCUS45117</name>
</gene>
<proteinExistence type="predicted"/>
<evidence type="ECO:0000313" key="2">
    <source>
        <dbReference type="EMBL" id="CAF4891643.1"/>
    </source>
</evidence>
<dbReference type="Proteomes" id="UP000663873">
    <property type="component" value="Unassembled WGS sequence"/>
</dbReference>
<keyword evidence="4" id="KW-1185">Reference proteome</keyword>
<reference evidence="2" key="1">
    <citation type="submission" date="2021-02" db="EMBL/GenBank/DDBJ databases">
        <authorList>
            <person name="Nowell W R."/>
        </authorList>
    </citation>
    <scope>NUCLEOTIDE SEQUENCE</scope>
</reference>